<name>A0A178UC72_ARATH</name>
<evidence type="ECO:0000313" key="4">
    <source>
        <dbReference type="Proteomes" id="UP000078284"/>
    </source>
</evidence>
<dbReference type="Proteomes" id="UP000078284">
    <property type="component" value="Chromosome 5"/>
</dbReference>
<dbReference type="InterPro" id="IPR024593">
    <property type="entry name" value="DUF3444"/>
</dbReference>
<dbReference type="PANTHER" id="PTHR45089:SF43">
    <property type="entry name" value="DNAJ HEAT SHOCK N-TERMINAL DOMAIN-CONTAINING PROTEIN-RELATED"/>
    <property type="match status" value="1"/>
</dbReference>
<reference evidence="4" key="1">
    <citation type="journal article" date="2016" name="Proc. Natl. Acad. Sci. U.S.A.">
        <title>Chromosome-level assembly of Arabidopsis thaliana Ler reveals the extent of translocation and inversion polymorphisms.</title>
        <authorList>
            <person name="Zapata L."/>
            <person name="Ding J."/>
            <person name="Willing E.M."/>
            <person name="Hartwig B."/>
            <person name="Bezdan D."/>
            <person name="Jiao W.B."/>
            <person name="Patel V."/>
            <person name="Velikkakam James G."/>
            <person name="Koornneef M."/>
            <person name="Ossowski S."/>
            <person name="Schneeberger K."/>
        </authorList>
    </citation>
    <scope>NUCLEOTIDE SEQUENCE [LARGE SCALE GENOMIC DNA]</scope>
    <source>
        <strain evidence="4">cv. Landsberg erecta</strain>
    </source>
</reference>
<dbReference type="EMBL" id="LUHQ01000005">
    <property type="protein sequence ID" value="OAO91270.1"/>
    <property type="molecule type" value="Genomic_DNA"/>
</dbReference>
<dbReference type="ExpressionAtlas" id="A0A178UC72">
    <property type="expression patterns" value="baseline and differential"/>
</dbReference>
<feature type="domain" description="DUF3444" evidence="2">
    <location>
        <begin position="366"/>
        <end position="566"/>
    </location>
</feature>
<evidence type="ECO:0000259" key="2">
    <source>
        <dbReference type="Pfam" id="PF11926"/>
    </source>
</evidence>
<sequence length="588" mass="66438">MNRTNPDQVEIILEEPLKAKAVMEKTNPDGAQELPSSGLEQVPLHLNQKSGEKRKREGLVRREREAGNSSENEEVIIVGDTKAIEDLCFDGGEQSQKSVYSKRQAFVAQSNRNGEGSLGKEEAGEEPERAKHVLAFNDFDKLSEEVHFEVGQTWALYDTVDGMPRLYAQIKEVFVSGFNVTVTWLEPDPYDEEPIQRYEKDLHVSVGRFKLGKDETIKDHTRFSHLVHCNKGSSAGKFCIYPRIGETWAIFKGRYKSLMTSFDINWLADPGSPWKYQYAFVEIVSEDAGSSDPLSAGFLHKAKGFLSLFYDWKEAEGVPRGAYELDPTALPTNIKEIDVPLHLLAEPKESNSENNTYSQCVHFACKGRTYETGQVWSFCSGDDYLPRYYGKIQKITFVQAFEQDPVVKLHVGRLKATVIKGVIQWIDKRMPTGCGSFRATKALEIFTDLDVFSRQISSEDGNNYSIMPKTGNIWAIYRNWSNDIDVVDLQSQTYDLVEILDDKQDYKVLLLAPDGGFKLADRAGFGSVYLGATEHWIDGKDVRFTIPKSELLRFSHQVPTSKVTKEIHGALQEVYEPNIEALPVNLIL</sequence>
<evidence type="ECO:0000313" key="3">
    <source>
        <dbReference type="EMBL" id="OAO91270.1"/>
    </source>
</evidence>
<protein>
    <recommendedName>
        <fullName evidence="2">DUF3444 domain-containing protein</fullName>
    </recommendedName>
</protein>
<feature type="region of interest" description="Disordered" evidence="1">
    <location>
        <begin position="25"/>
        <end position="71"/>
    </location>
</feature>
<accession>A0A178UC72</accession>
<evidence type="ECO:0000256" key="1">
    <source>
        <dbReference type="SAM" id="MobiDB-lite"/>
    </source>
</evidence>
<gene>
    <name evidence="3" type="ordered locus">AXX17_At5g18540</name>
</gene>
<organism evidence="3 4">
    <name type="scientific">Arabidopsis thaliana</name>
    <name type="common">Mouse-ear cress</name>
    <dbReference type="NCBI Taxonomy" id="3702"/>
    <lineage>
        <taxon>Eukaryota</taxon>
        <taxon>Viridiplantae</taxon>
        <taxon>Streptophyta</taxon>
        <taxon>Embryophyta</taxon>
        <taxon>Tracheophyta</taxon>
        <taxon>Spermatophyta</taxon>
        <taxon>Magnoliopsida</taxon>
        <taxon>eudicotyledons</taxon>
        <taxon>Gunneridae</taxon>
        <taxon>Pentapetalae</taxon>
        <taxon>rosids</taxon>
        <taxon>malvids</taxon>
        <taxon>Brassicales</taxon>
        <taxon>Brassicaceae</taxon>
        <taxon>Camelineae</taxon>
        <taxon>Arabidopsis</taxon>
    </lineage>
</organism>
<dbReference type="Pfam" id="PF11926">
    <property type="entry name" value="DUF3444"/>
    <property type="match status" value="2"/>
</dbReference>
<dbReference type="PANTHER" id="PTHR45089">
    <property type="entry name" value="DNAJ HEAT SHOCK AMINO-TERMINAL DOMAIN PROTEIN-RELATED"/>
    <property type="match status" value="1"/>
</dbReference>
<dbReference type="AlphaFoldDB" id="A0A178UC72"/>
<feature type="domain" description="DUF3444" evidence="2">
    <location>
        <begin position="135"/>
        <end position="314"/>
    </location>
</feature>
<feature type="compositionally biased region" description="Basic and acidic residues" evidence="1">
    <location>
        <begin position="50"/>
        <end position="66"/>
    </location>
</feature>
<comment type="caution">
    <text evidence="3">The sequence shown here is derived from an EMBL/GenBank/DDBJ whole genome shotgun (WGS) entry which is preliminary data.</text>
</comment>
<proteinExistence type="predicted"/>